<dbReference type="GO" id="GO:2001070">
    <property type="term" value="F:starch binding"/>
    <property type="evidence" value="ECO:0007669"/>
    <property type="project" value="InterPro"/>
</dbReference>
<evidence type="ECO:0000259" key="4">
    <source>
        <dbReference type="PROSITE" id="PS51166"/>
    </source>
</evidence>
<dbReference type="Gene3D" id="3.40.50.2000">
    <property type="entry name" value="Glycogen Phosphorylase B"/>
    <property type="match status" value="2"/>
</dbReference>
<dbReference type="PANTHER" id="PTHR10788">
    <property type="entry name" value="TREHALOSE-6-PHOSPHATE SYNTHASE"/>
    <property type="match status" value="1"/>
</dbReference>
<feature type="compositionally biased region" description="Low complexity" evidence="3">
    <location>
        <begin position="118"/>
        <end position="127"/>
    </location>
</feature>
<evidence type="ECO:0000256" key="2">
    <source>
        <dbReference type="ARBA" id="ARBA00006330"/>
    </source>
</evidence>
<dbReference type="InterPro" id="IPR001830">
    <property type="entry name" value="Glyco_trans_20"/>
</dbReference>
<dbReference type="SUPFAM" id="SSF49452">
    <property type="entry name" value="Starch-binding domain-like"/>
    <property type="match status" value="1"/>
</dbReference>
<dbReference type="GO" id="GO:0005992">
    <property type="term" value="P:trehalose biosynthetic process"/>
    <property type="evidence" value="ECO:0007669"/>
    <property type="project" value="InterPro"/>
</dbReference>
<dbReference type="FunFam" id="3.40.50.1000:FF:000052">
    <property type="entry name" value="Alpha,alpha-trehalose-phosphate synthase [UDP-forming] 6"/>
    <property type="match status" value="1"/>
</dbReference>
<evidence type="ECO:0000256" key="3">
    <source>
        <dbReference type="SAM" id="MobiDB-lite"/>
    </source>
</evidence>
<dbReference type="EMBL" id="HBHK01010123">
    <property type="protein sequence ID" value="CAD9678886.1"/>
    <property type="molecule type" value="Transcribed_RNA"/>
</dbReference>
<dbReference type="CDD" id="cd05467">
    <property type="entry name" value="CBM20"/>
    <property type="match status" value="1"/>
</dbReference>
<organism evidence="5">
    <name type="scientific">Mucochytrium quahogii</name>
    <dbReference type="NCBI Taxonomy" id="96639"/>
    <lineage>
        <taxon>Eukaryota</taxon>
        <taxon>Sar</taxon>
        <taxon>Stramenopiles</taxon>
        <taxon>Bigyra</taxon>
        <taxon>Labyrinthulomycetes</taxon>
        <taxon>Thraustochytrida</taxon>
        <taxon>Thraustochytriidae</taxon>
        <taxon>Mucochytrium</taxon>
    </lineage>
</organism>
<dbReference type="InterPro" id="IPR002044">
    <property type="entry name" value="CBM20"/>
</dbReference>
<sequence length="1377" mass="154480">MSSIRAYAETEFTQVTFKVVAPVQYGETLHVVGDVPALGSGDLKYAVPLVTTPEMFPAWFSQHAIPLASGRTIRYRYAIFSGGNFSRWEGREEPRTVLVSKGVSQVVEDTLDLKFLKSGTSSSSRPESPAKQMPQVKKLSRSFDSGERQGQTQDRRRKGIDLDSEDGVVIISYFLPVKITRVNFGDEDSLSQDDEIDYGNKGFSPLPPKSRKQLLYEMEGDERKPKLKQVNSSESSTGSLPGGTTWHIEWDESALLSRKKDSVADQMRVLYIGHPRLQGGELQPYEQESLASALVRFRCVPVFIDQEVHDLNYHVFCHDTLRKLFHHQVDVYAHLPTRWWNRPMQESAWKAYRSVNQLFAEKIVEVYNEGDIIWIHGLELLLLPSLLARRLQAGNPHIGLFIHSPFPSSEVFRTLSVRDDILRGMLNADQIGFHLYEYARPFISCCHRILGIQHHGNENDSKGGVLTLEYQGRRVCITVCHAGIEPDLVKAKLRSEGVYSRSEKLLTATCAGPPPDGEDLLEKNRDQVIIVGIDQMEYLRGVHYKLLAYEEFLSTHPEWCEKTCLLQVQICPERDSEESLQLRSYTRKIARRINNTYPRPAGRRSAVCLLEWPSGYTFDDELALFTIADIFMITPLRAGLTLSVFDFTVVMEDRKVVNGPWRNNLTDDLDPVVANLRENPTLILSEFTAAFRVLPGSLRCNPWRRSEVIDTLETALAMGMTERIVRNTAAMKYVSHHVESGWAMRVLGDIKSARPETDKKNEGLTPSGVGFGLQFRAIEFRPNFKHLDDEVIIDAYRSSKRRLIVLDYGGTTVSDDSIDRDFDDQDAVLPPTSSRVDTEVREFQYRPTGSEVTVPNAKMIAVLKLLVNDPYNNVFIVSGRERHELEIAFQDVPGLGLTAEHGCFYSWGKATRSVHNSASWHHGDQRNRSVTPPLLSARSDSRLTLNRRVRSNSNASSHSQEGASLPYVKNAPDMSNRHDLRKDILRRSWDTLSEHFDDSWMDLSQQIMDVYTQRTNGTYIERKGTSIVWQFRDAESEFGSLQAAELQDHLHGVLKAFPIEVVSGKGYVEVCPQGVDKGNACAHIVEHIWPDDILPDFILCVGDDIADEAMFEFFQVLSIGESGDDVARTSSPSSVSVQEPGTEPTPTPSSDVYSAESDDGSSTSTSRESHQRDSEKQSSKVFTCVVGEKPSVAQYYVNDIDEVRELLGVLSRVSKRTQNSKSLVDIRQADKNYGESLDPGDKRSGPTSLSLDSYATLLLQQQRELGRKQAPAMKCGPPKTTVTTIREDQSAENLDFQASEQNDKAAAAALAASQAKQNHRSFLDLRLAESNSTGLMSSSSMPALSEYFSLDISHPTSSTAQEFLDLIADDEEGGITF</sequence>
<protein>
    <recommendedName>
        <fullName evidence="4">CBM20 domain-containing protein</fullName>
    </recommendedName>
</protein>
<dbReference type="Gene3D" id="3.40.50.1000">
    <property type="entry name" value="HAD superfamily/HAD-like"/>
    <property type="match status" value="2"/>
</dbReference>
<gene>
    <name evidence="5" type="ORF">QSP1433_LOCUS6350</name>
</gene>
<proteinExistence type="inferred from homology"/>
<feature type="compositionally biased region" description="Basic and acidic residues" evidence="3">
    <location>
        <begin position="1167"/>
        <end position="1178"/>
    </location>
</feature>
<accession>A0A7S2RRW3</accession>
<feature type="region of interest" description="Disordered" evidence="3">
    <location>
        <begin position="1218"/>
        <end position="1249"/>
    </location>
</feature>
<dbReference type="Pfam" id="PF00982">
    <property type="entry name" value="Glyco_transf_20"/>
    <property type="match status" value="1"/>
</dbReference>
<dbReference type="SUPFAM" id="SSF53756">
    <property type="entry name" value="UDP-Glycosyltransferase/glycogen phosphorylase"/>
    <property type="match status" value="1"/>
</dbReference>
<dbReference type="GO" id="GO:0004805">
    <property type="term" value="F:trehalose-phosphatase activity"/>
    <property type="evidence" value="ECO:0007669"/>
    <property type="project" value="TreeGrafter"/>
</dbReference>
<reference evidence="5" key="1">
    <citation type="submission" date="2021-01" db="EMBL/GenBank/DDBJ databases">
        <authorList>
            <person name="Corre E."/>
            <person name="Pelletier E."/>
            <person name="Niang G."/>
            <person name="Scheremetjew M."/>
            <person name="Finn R."/>
            <person name="Kale V."/>
            <person name="Holt S."/>
            <person name="Cochrane G."/>
            <person name="Meng A."/>
            <person name="Brown T."/>
            <person name="Cohen L."/>
        </authorList>
    </citation>
    <scope>NUCLEOTIDE SEQUENCE</scope>
    <source>
        <strain evidence="5">NY070348D</strain>
    </source>
</reference>
<dbReference type="Pfam" id="PF00686">
    <property type="entry name" value="CBM_20"/>
    <property type="match status" value="1"/>
</dbReference>
<dbReference type="PANTHER" id="PTHR10788:SF94">
    <property type="entry name" value="ALPHA,ALPHA-TREHALOSE-PHOSPHATE SYNTHASE [UDP-FORMING] 5"/>
    <property type="match status" value="1"/>
</dbReference>
<feature type="domain" description="CBM20" evidence="4">
    <location>
        <begin position="7"/>
        <end position="113"/>
    </location>
</feature>
<dbReference type="PROSITE" id="PS51166">
    <property type="entry name" value="CBM20"/>
    <property type="match status" value="1"/>
</dbReference>
<dbReference type="SMART" id="SM01065">
    <property type="entry name" value="CBM_2"/>
    <property type="match status" value="1"/>
</dbReference>
<feature type="compositionally biased region" description="Polar residues" evidence="3">
    <location>
        <begin position="229"/>
        <end position="239"/>
    </location>
</feature>
<comment type="similarity">
    <text evidence="2">In the C-terminal section; belongs to the trehalose phosphatase family.</text>
</comment>
<dbReference type="GO" id="GO:0005829">
    <property type="term" value="C:cytosol"/>
    <property type="evidence" value="ECO:0007669"/>
    <property type="project" value="TreeGrafter"/>
</dbReference>
<comment type="similarity">
    <text evidence="1">In the N-terminal section; belongs to the glycosyltransferase 20 family.</text>
</comment>
<dbReference type="NCBIfam" id="TIGR00685">
    <property type="entry name" value="T6PP"/>
    <property type="match status" value="1"/>
</dbReference>
<dbReference type="InterPro" id="IPR003337">
    <property type="entry name" value="Trehalose_PPase"/>
</dbReference>
<evidence type="ECO:0000256" key="1">
    <source>
        <dbReference type="ARBA" id="ARBA00005409"/>
    </source>
</evidence>
<feature type="compositionally biased region" description="Polar residues" evidence="3">
    <location>
        <begin position="1128"/>
        <end position="1137"/>
    </location>
</feature>
<dbReference type="Pfam" id="PF02358">
    <property type="entry name" value="Trehalose_PPase"/>
    <property type="match status" value="1"/>
</dbReference>
<name>A0A7S2RRW3_9STRA</name>
<feature type="region of interest" description="Disordered" evidence="3">
    <location>
        <begin position="1125"/>
        <end position="1180"/>
    </location>
</feature>
<feature type="region of interest" description="Disordered" evidence="3">
    <location>
        <begin position="117"/>
        <end position="160"/>
    </location>
</feature>
<dbReference type="InterPro" id="IPR013783">
    <property type="entry name" value="Ig-like_fold"/>
</dbReference>
<dbReference type="InterPro" id="IPR023214">
    <property type="entry name" value="HAD_sf"/>
</dbReference>
<feature type="compositionally biased region" description="Basic and acidic residues" evidence="3">
    <location>
        <begin position="1227"/>
        <end position="1244"/>
    </location>
</feature>
<feature type="region of interest" description="Disordered" evidence="3">
    <location>
        <begin position="918"/>
        <end position="937"/>
    </location>
</feature>
<dbReference type="InterPro" id="IPR036412">
    <property type="entry name" value="HAD-like_sf"/>
</dbReference>
<dbReference type="InterPro" id="IPR013784">
    <property type="entry name" value="Carb-bd-like_fold"/>
</dbReference>
<dbReference type="Gene3D" id="2.60.40.10">
    <property type="entry name" value="Immunoglobulins"/>
    <property type="match status" value="1"/>
</dbReference>
<feature type="region of interest" description="Disordered" evidence="3">
    <location>
        <begin position="221"/>
        <end position="244"/>
    </location>
</feature>
<evidence type="ECO:0000313" key="5">
    <source>
        <dbReference type="EMBL" id="CAD9678886.1"/>
    </source>
</evidence>
<feature type="region of interest" description="Disordered" evidence="3">
    <location>
        <begin position="948"/>
        <end position="971"/>
    </location>
</feature>
<dbReference type="SUPFAM" id="SSF56784">
    <property type="entry name" value="HAD-like"/>
    <property type="match status" value="1"/>
</dbReference>